<evidence type="ECO:0000313" key="3">
    <source>
        <dbReference type="EMBL" id="CAL6042791.1"/>
    </source>
</evidence>
<sequence length="561" mass="64371">MNILIFVQMADTTFSQYQQEITECYSLDTNAIIFPFNNSVCLNLISANNNECKKFPQSVMLSMYMDVFDTVSPPYSPIGFVNDFNYSTTDFVCIPCLDPICQTKEFYLSSKIMLKVESTSRFTTVVCGQVTVQEEDRSNCFYPNRPGKAVQSQVIFKPLETCYYAAFNGQCPSISPFTLVNATVHISYKNGNVQPYLYLPTDTVNTYTNNGTHLTFCFSDPNNLRESGQSYPLNATINIQIEQYNTAVLLTGYTFLIGTELTTNGYSSTVAFFQVVEIQLFGIISQPEKIQIANFLSQYQNGFFYSSMSIFSPSSNLVVNAFSSIIYRVQEEAVKYMGYYSNPEIPSQINQILTTEKLQDLIIYWDQFVTDTQNNVVFHSRKKVDNIWLTCWKNITVTWTSLHDVRVDIQNREEQHNCQIQGNISVRAILGIMNDSVNDDVVFPAFKLDIENYNINMTSLNMHSNIPNIKNIVSECQYVQFQLLYKSTGSYIENIEVNNWGQLEMNQNKTQLIVLFSCISITLIIELIRLKLQYKEIKKYQKVVENDDVKEEAQIIVEDFK</sequence>
<evidence type="ECO:0000256" key="1">
    <source>
        <dbReference type="SAM" id="Phobius"/>
    </source>
</evidence>
<dbReference type="EMBL" id="CAXDID020000155">
    <property type="protein sequence ID" value="CAL6042791.1"/>
    <property type="molecule type" value="Genomic_DNA"/>
</dbReference>
<feature type="transmembrane region" description="Helical" evidence="1">
    <location>
        <begin position="512"/>
        <end position="532"/>
    </location>
</feature>
<protein>
    <recommendedName>
        <fullName evidence="5">Transmembrane protein</fullName>
    </recommendedName>
</protein>
<keyword evidence="1" id="KW-0812">Transmembrane</keyword>
<dbReference type="Proteomes" id="UP001642409">
    <property type="component" value="Unassembled WGS sequence"/>
</dbReference>
<keyword evidence="4" id="KW-1185">Reference proteome</keyword>
<comment type="caution">
    <text evidence="2">The sequence shown here is derived from an EMBL/GenBank/DDBJ whole genome shotgun (WGS) entry which is preliminary data.</text>
</comment>
<reference evidence="2" key="1">
    <citation type="submission" date="2023-06" db="EMBL/GenBank/DDBJ databases">
        <authorList>
            <person name="Kurt Z."/>
        </authorList>
    </citation>
    <scope>NUCLEOTIDE SEQUENCE</scope>
</reference>
<organism evidence="2">
    <name type="scientific">Hexamita inflata</name>
    <dbReference type="NCBI Taxonomy" id="28002"/>
    <lineage>
        <taxon>Eukaryota</taxon>
        <taxon>Metamonada</taxon>
        <taxon>Diplomonadida</taxon>
        <taxon>Hexamitidae</taxon>
        <taxon>Hexamitinae</taxon>
        <taxon>Hexamita</taxon>
    </lineage>
</organism>
<dbReference type="AlphaFoldDB" id="A0AA86PWN8"/>
<keyword evidence="1" id="KW-0472">Membrane</keyword>
<gene>
    <name evidence="2" type="ORF">HINF_LOCUS35405</name>
    <name evidence="3" type="ORF">HINF_LOCUS39759</name>
</gene>
<evidence type="ECO:0000313" key="4">
    <source>
        <dbReference type="Proteomes" id="UP001642409"/>
    </source>
</evidence>
<name>A0AA86PWN8_9EUKA</name>
<keyword evidence="1" id="KW-1133">Transmembrane helix</keyword>
<evidence type="ECO:0008006" key="5">
    <source>
        <dbReference type="Google" id="ProtNLM"/>
    </source>
</evidence>
<accession>A0AA86PWN8</accession>
<proteinExistence type="predicted"/>
<dbReference type="EMBL" id="CATOUU010000782">
    <property type="protein sequence ID" value="CAI9947760.1"/>
    <property type="molecule type" value="Genomic_DNA"/>
</dbReference>
<reference evidence="3 4" key="2">
    <citation type="submission" date="2024-07" db="EMBL/GenBank/DDBJ databases">
        <authorList>
            <person name="Akdeniz Z."/>
        </authorList>
    </citation>
    <scope>NUCLEOTIDE SEQUENCE [LARGE SCALE GENOMIC DNA]</scope>
</reference>
<evidence type="ECO:0000313" key="2">
    <source>
        <dbReference type="EMBL" id="CAI9947760.1"/>
    </source>
</evidence>